<evidence type="ECO:0000313" key="4">
    <source>
        <dbReference type="Proteomes" id="UP000631114"/>
    </source>
</evidence>
<keyword evidence="1" id="KW-0677">Repeat</keyword>
<dbReference type="InterPro" id="IPR046960">
    <property type="entry name" value="PPR_At4g14850-like_plant"/>
</dbReference>
<keyword evidence="4" id="KW-1185">Reference proteome</keyword>
<dbReference type="Proteomes" id="UP000631114">
    <property type="component" value="Unassembled WGS sequence"/>
</dbReference>
<dbReference type="FunFam" id="1.25.40.10:FF:000031">
    <property type="entry name" value="Pentatricopeptide repeat-containing protein mitochondrial"/>
    <property type="match status" value="1"/>
</dbReference>
<dbReference type="Pfam" id="PF01535">
    <property type="entry name" value="PPR"/>
    <property type="match status" value="6"/>
</dbReference>
<dbReference type="PANTHER" id="PTHR47926">
    <property type="entry name" value="PENTATRICOPEPTIDE REPEAT-CONTAINING PROTEIN"/>
    <property type="match status" value="1"/>
</dbReference>
<dbReference type="PROSITE" id="PS51375">
    <property type="entry name" value="PPR"/>
    <property type="match status" value="2"/>
</dbReference>
<organism evidence="3 4">
    <name type="scientific">Coptis chinensis</name>
    <dbReference type="NCBI Taxonomy" id="261450"/>
    <lineage>
        <taxon>Eukaryota</taxon>
        <taxon>Viridiplantae</taxon>
        <taxon>Streptophyta</taxon>
        <taxon>Embryophyta</taxon>
        <taxon>Tracheophyta</taxon>
        <taxon>Spermatophyta</taxon>
        <taxon>Magnoliopsida</taxon>
        <taxon>Ranunculales</taxon>
        <taxon>Ranunculaceae</taxon>
        <taxon>Coptidoideae</taxon>
        <taxon>Coptis</taxon>
    </lineage>
</organism>
<dbReference type="OrthoDB" id="1870791at2759"/>
<dbReference type="GO" id="GO:0003723">
    <property type="term" value="F:RNA binding"/>
    <property type="evidence" value="ECO:0007669"/>
    <property type="project" value="InterPro"/>
</dbReference>
<evidence type="ECO:0000256" key="2">
    <source>
        <dbReference type="PROSITE-ProRule" id="PRU00708"/>
    </source>
</evidence>
<dbReference type="EMBL" id="JADFTS010000007">
    <property type="protein sequence ID" value="KAF9598299.1"/>
    <property type="molecule type" value="Genomic_DNA"/>
</dbReference>
<reference evidence="3 4" key="1">
    <citation type="submission" date="2020-10" db="EMBL/GenBank/DDBJ databases">
        <title>The Coptis chinensis genome and diversification of protoberbering-type alkaloids.</title>
        <authorList>
            <person name="Wang B."/>
            <person name="Shu S."/>
            <person name="Song C."/>
            <person name="Liu Y."/>
        </authorList>
    </citation>
    <scope>NUCLEOTIDE SEQUENCE [LARGE SCALE GENOMIC DNA]</scope>
    <source>
        <strain evidence="3">HL-2020</strain>
        <tissue evidence="3">Leaf</tissue>
    </source>
</reference>
<feature type="repeat" description="PPR" evidence="2">
    <location>
        <begin position="256"/>
        <end position="290"/>
    </location>
</feature>
<evidence type="ECO:0000313" key="3">
    <source>
        <dbReference type="EMBL" id="KAF9598299.1"/>
    </source>
</evidence>
<accession>A0A835LNX5</accession>
<evidence type="ECO:0000256" key="1">
    <source>
        <dbReference type="ARBA" id="ARBA00022737"/>
    </source>
</evidence>
<dbReference type="AlphaFoldDB" id="A0A835LNX5"/>
<dbReference type="PANTHER" id="PTHR47926:SF533">
    <property type="entry name" value="DYW DOMAIN-CONTAINING PROTEIN"/>
    <property type="match status" value="1"/>
</dbReference>
<gene>
    <name evidence="3" type="ORF">IFM89_026566</name>
</gene>
<evidence type="ECO:0008006" key="5">
    <source>
        <dbReference type="Google" id="ProtNLM"/>
    </source>
</evidence>
<name>A0A835LNX5_9MAGN</name>
<proteinExistence type="predicted"/>
<protein>
    <recommendedName>
        <fullName evidence="5">Pentatricopeptide repeat-containing protein</fullName>
    </recommendedName>
</protein>
<dbReference type="NCBIfam" id="TIGR00756">
    <property type="entry name" value="PPR"/>
    <property type="match status" value="1"/>
</dbReference>
<dbReference type="Gene3D" id="1.25.40.10">
    <property type="entry name" value="Tetratricopeptide repeat domain"/>
    <property type="match status" value="4"/>
</dbReference>
<dbReference type="GO" id="GO:0009451">
    <property type="term" value="P:RNA modification"/>
    <property type="evidence" value="ECO:0007669"/>
    <property type="project" value="InterPro"/>
</dbReference>
<dbReference type="InterPro" id="IPR002885">
    <property type="entry name" value="PPR_rpt"/>
</dbReference>
<dbReference type="InterPro" id="IPR011990">
    <property type="entry name" value="TPR-like_helical_dom_sf"/>
</dbReference>
<comment type="caution">
    <text evidence="3">The sequence shown here is derived from an EMBL/GenBank/DDBJ whole genome shotgun (WGS) entry which is preliminary data.</text>
</comment>
<sequence length="523" mass="58615">MISFKDTQPDILTFRALLKVCVDDYYPLGVQVHGWIVKCFGSCNVDLITSTYLINFYGQFGMVDFARNVFDEISVKDLDLFAFSSLMGCYNKAGMYDDVLKVLRYLMDIDGLILPNAYVLTCGLSACASLFSLFEGRQIHAYIVKGLLGSDVFVGTALINMYIKCNDVDCAKKSFLEIETPTVVAWNALMAGEFSGKEVLKLFEKMWGDSQIHNLVIKTIGVEVDVFIGGALFDIYVDNGCVSDAEKVLDAICEKDLTAYNLAIQGYRRNGHRQKAEQLFHEALHMDMELNEETLRSLLIRVQDLGEGKQLHALIMKLGFTGSRDSDLHISTSLVLMYAEFQCSDDAIQLFHQVHFPDLILWTSMISGFSISGESQKALDFLATVEEGKQIHAQIIKSDSNIKSDVFVNSGLVDMYSKCGYVTEAKLIFDKMPERDLPAWNAMITGLAQHGHAEMAIEVFQGLLNMPNIQPNHITFVGVLSACSYRGLVEEGYRYFKLIKEPTIDHYTCLIDLLGRQDASKKL</sequence>
<feature type="repeat" description="PPR" evidence="2">
    <location>
        <begin position="436"/>
        <end position="471"/>
    </location>
</feature>